<evidence type="ECO:0000256" key="4">
    <source>
        <dbReference type="ARBA" id="ARBA00022692"/>
    </source>
</evidence>
<dbReference type="GO" id="GO:0005886">
    <property type="term" value="C:plasma membrane"/>
    <property type="evidence" value="ECO:0007669"/>
    <property type="project" value="UniProtKB-SubCell"/>
</dbReference>
<feature type="domain" description="Major facilitator superfamily (MFS) profile" evidence="9">
    <location>
        <begin position="11"/>
        <end position="423"/>
    </location>
</feature>
<dbReference type="InterPro" id="IPR036259">
    <property type="entry name" value="MFS_trans_sf"/>
</dbReference>
<dbReference type="Proteomes" id="UP000481360">
    <property type="component" value="Unassembled WGS sequence"/>
</dbReference>
<keyword evidence="3" id="KW-1003">Cell membrane</keyword>
<keyword evidence="2" id="KW-0813">Transport</keyword>
<comment type="subcellular location">
    <subcellularLocation>
        <location evidence="1">Cell membrane</location>
        <topology evidence="1">Multi-pass membrane protein</topology>
    </subcellularLocation>
</comment>
<feature type="transmembrane region" description="Helical" evidence="8">
    <location>
        <begin position="82"/>
        <end position="101"/>
    </location>
</feature>
<evidence type="ECO:0000256" key="1">
    <source>
        <dbReference type="ARBA" id="ARBA00004651"/>
    </source>
</evidence>
<comment type="caution">
    <text evidence="10">The sequence shown here is derived from an EMBL/GenBank/DDBJ whole genome shotgun (WGS) entry which is preliminary data.</text>
</comment>
<keyword evidence="4 8" id="KW-0812">Transmembrane</keyword>
<dbReference type="AlphaFoldDB" id="A0A7C9W3W6"/>
<feature type="transmembrane region" description="Helical" evidence="8">
    <location>
        <begin position="399"/>
        <end position="420"/>
    </location>
</feature>
<keyword evidence="5" id="KW-0769">Symport</keyword>
<feature type="transmembrane region" description="Helical" evidence="8">
    <location>
        <begin position="364"/>
        <end position="387"/>
    </location>
</feature>
<keyword evidence="11" id="KW-1185">Reference proteome</keyword>
<organism evidence="10 11">
    <name type="scientific">Lentzea alba</name>
    <dbReference type="NCBI Taxonomy" id="2714351"/>
    <lineage>
        <taxon>Bacteria</taxon>
        <taxon>Bacillati</taxon>
        <taxon>Actinomycetota</taxon>
        <taxon>Actinomycetes</taxon>
        <taxon>Pseudonocardiales</taxon>
        <taxon>Pseudonocardiaceae</taxon>
        <taxon>Lentzea</taxon>
    </lineage>
</organism>
<feature type="transmembrane region" description="Helical" evidence="8">
    <location>
        <begin position="275"/>
        <end position="294"/>
    </location>
</feature>
<dbReference type="SUPFAM" id="SSF103473">
    <property type="entry name" value="MFS general substrate transporter"/>
    <property type="match status" value="1"/>
</dbReference>
<evidence type="ECO:0000256" key="7">
    <source>
        <dbReference type="ARBA" id="ARBA00023136"/>
    </source>
</evidence>
<reference evidence="10 11" key="1">
    <citation type="submission" date="2020-03" db="EMBL/GenBank/DDBJ databases">
        <title>Isolation and identification of active actinomycetes.</title>
        <authorList>
            <person name="Sun X."/>
        </authorList>
    </citation>
    <scope>NUCLEOTIDE SEQUENCE [LARGE SCALE GENOMIC DNA]</scope>
    <source>
        <strain evidence="10 11">NEAU-D13</strain>
    </source>
</reference>
<evidence type="ECO:0000256" key="6">
    <source>
        <dbReference type="ARBA" id="ARBA00022989"/>
    </source>
</evidence>
<gene>
    <name evidence="10" type="ORF">G7043_35425</name>
</gene>
<dbReference type="GO" id="GO:0015293">
    <property type="term" value="F:symporter activity"/>
    <property type="evidence" value="ECO:0007669"/>
    <property type="project" value="UniProtKB-KW"/>
</dbReference>
<evidence type="ECO:0000259" key="9">
    <source>
        <dbReference type="PROSITE" id="PS50850"/>
    </source>
</evidence>
<protein>
    <submittedName>
        <fullName evidence="10">MHS family MFS transporter</fullName>
    </submittedName>
</protein>
<evidence type="ECO:0000256" key="8">
    <source>
        <dbReference type="SAM" id="Phobius"/>
    </source>
</evidence>
<evidence type="ECO:0000313" key="11">
    <source>
        <dbReference type="Proteomes" id="UP000481360"/>
    </source>
</evidence>
<feature type="transmembrane region" description="Helical" evidence="8">
    <location>
        <begin position="147"/>
        <end position="171"/>
    </location>
</feature>
<evidence type="ECO:0000256" key="2">
    <source>
        <dbReference type="ARBA" id="ARBA00022448"/>
    </source>
</evidence>
<evidence type="ECO:0000256" key="3">
    <source>
        <dbReference type="ARBA" id="ARBA00022475"/>
    </source>
</evidence>
<evidence type="ECO:0000313" key="10">
    <source>
        <dbReference type="EMBL" id="NGY64217.1"/>
    </source>
</evidence>
<feature type="transmembrane region" description="Helical" evidence="8">
    <location>
        <begin position="12"/>
        <end position="41"/>
    </location>
</feature>
<dbReference type="EMBL" id="JAAMPJ010000012">
    <property type="protein sequence ID" value="NGY64217.1"/>
    <property type="molecule type" value="Genomic_DNA"/>
</dbReference>
<feature type="transmembrane region" description="Helical" evidence="8">
    <location>
        <begin position="47"/>
        <end position="70"/>
    </location>
</feature>
<dbReference type="Gene3D" id="1.20.1250.20">
    <property type="entry name" value="MFS general substrate transporter like domains"/>
    <property type="match status" value="2"/>
</dbReference>
<feature type="transmembrane region" description="Helical" evidence="8">
    <location>
        <begin position="238"/>
        <end position="263"/>
    </location>
</feature>
<accession>A0A7C9W3W6</accession>
<proteinExistence type="predicted"/>
<evidence type="ECO:0000256" key="5">
    <source>
        <dbReference type="ARBA" id="ARBA00022847"/>
    </source>
</evidence>
<dbReference type="PANTHER" id="PTHR43528:SF1">
    <property type="entry name" value="ALPHA-KETOGLUTARATE PERMEASE"/>
    <property type="match status" value="1"/>
</dbReference>
<sequence>MTNRTGSYRRVAVAGGVGTFIEVYDLLIYGYLATVLAAQFFPSGDPASALLATFAVFAAGAFVRPLGSVLFGHLGDRFGRRFALTFALLLMTAATVAFGLLPNYAAVGLLAPVLVVLCRVVQALSASAELPGAMLLMLEHAPAGRRGLTAAIANVASVLATAAAATVSLVLARTLTPVQLADWGWRVAFLAAAPIGLVGLYVRTRLLDSPAFVALGELARAGRTPLVQALTTAKLGMIVLAVWFAAQTIGGFTLSVAMPAYLIRTGLSPADAYTANLAGVLTSAVFAVLGGYLVDRFPLRRMAIVVMAGVAVTAVPGFLIITEHRSLTGAVLGQALCSIFLGPAYSVGAVLAMTWFPTGIRFTAFAVPLGTATAVFGATAPFVSTWLTTVTRSPLAPGWYLFVAATAATVAVVIGTGRLGQRSFPGSLPRSSDGINSA</sequence>
<feature type="transmembrane region" description="Helical" evidence="8">
    <location>
        <begin position="183"/>
        <end position="202"/>
    </location>
</feature>
<dbReference type="InterPro" id="IPR005828">
    <property type="entry name" value="MFS_sugar_transport-like"/>
</dbReference>
<keyword evidence="6 8" id="KW-1133">Transmembrane helix</keyword>
<dbReference type="PANTHER" id="PTHR43528">
    <property type="entry name" value="ALPHA-KETOGLUTARATE PERMEASE"/>
    <property type="match status" value="1"/>
</dbReference>
<dbReference type="PROSITE" id="PS50850">
    <property type="entry name" value="MFS"/>
    <property type="match status" value="1"/>
</dbReference>
<name>A0A7C9W3W6_9PSEU</name>
<keyword evidence="7 8" id="KW-0472">Membrane</keyword>
<dbReference type="InterPro" id="IPR020846">
    <property type="entry name" value="MFS_dom"/>
</dbReference>
<feature type="transmembrane region" description="Helical" evidence="8">
    <location>
        <begin position="327"/>
        <end position="352"/>
    </location>
</feature>
<dbReference type="InterPro" id="IPR051084">
    <property type="entry name" value="H+-coupled_symporters"/>
</dbReference>
<dbReference type="RefSeq" id="WP_166053031.1">
    <property type="nucleotide sequence ID" value="NZ_JAAMPJ010000012.1"/>
</dbReference>
<feature type="transmembrane region" description="Helical" evidence="8">
    <location>
        <begin position="301"/>
        <end position="321"/>
    </location>
</feature>
<dbReference type="Pfam" id="PF00083">
    <property type="entry name" value="Sugar_tr"/>
    <property type="match status" value="1"/>
</dbReference>